<dbReference type="EMBL" id="CP099837">
    <property type="protein sequence ID" value="USY20891.1"/>
    <property type="molecule type" value="Genomic_DNA"/>
</dbReference>
<keyword evidence="3" id="KW-1185">Reference proteome</keyword>
<dbReference type="RefSeq" id="WP_254419916.1">
    <property type="nucleotide sequence ID" value="NZ_BAAAJB010000049.1"/>
</dbReference>
<feature type="region of interest" description="Disordered" evidence="1">
    <location>
        <begin position="32"/>
        <end position="88"/>
    </location>
</feature>
<gene>
    <name evidence="2" type="ORF">NE857_04345</name>
</gene>
<feature type="compositionally biased region" description="Acidic residues" evidence="1">
    <location>
        <begin position="47"/>
        <end position="76"/>
    </location>
</feature>
<reference evidence="2" key="1">
    <citation type="submission" date="2022-06" db="EMBL/GenBank/DDBJ databases">
        <authorList>
            <person name="Ping M."/>
        </authorList>
    </citation>
    <scope>NUCLEOTIDE SEQUENCE</scope>
    <source>
        <strain evidence="2">JCM11759T</strain>
    </source>
</reference>
<proteinExistence type="predicted"/>
<evidence type="ECO:0000313" key="2">
    <source>
        <dbReference type="EMBL" id="USY20891.1"/>
    </source>
</evidence>
<accession>A0ABY5DCU4</accession>
<dbReference type="PROSITE" id="PS51257">
    <property type="entry name" value="PROKAR_LIPOPROTEIN"/>
    <property type="match status" value="1"/>
</dbReference>
<dbReference type="Proteomes" id="UP001055940">
    <property type="component" value="Chromosome"/>
</dbReference>
<organism evidence="2 3">
    <name type="scientific">Nocardiopsis exhalans</name>
    <dbReference type="NCBI Taxonomy" id="163604"/>
    <lineage>
        <taxon>Bacteria</taxon>
        <taxon>Bacillati</taxon>
        <taxon>Actinomycetota</taxon>
        <taxon>Actinomycetes</taxon>
        <taxon>Streptosporangiales</taxon>
        <taxon>Nocardiopsidaceae</taxon>
        <taxon>Nocardiopsis</taxon>
    </lineage>
</organism>
<evidence type="ECO:0000313" key="3">
    <source>
        <dbReference type="Proteomes" id="UP001055940"/>
    </source>
</evidence>
<sequence length="259" mass="27315">MSTGAKVGLGCGSLFVILLVLAVIGACMSALSGGTTTADPRPAVTAEESEEEQAEETAEVEAAVEDEEPEEEETEEAPAFPEHETLEFSGTGDTVVEVEFHDDARIARFSHNGSSNFAVWALDSEGGNSDLLVNEIGSYDGSVLYNGGPREEMAALEISADGAWEISLEPLSAATTWGDSDDEFTGSGDDVVQLEWTPEGLTTLDMAHDGSSNFAIWGYTDTSRDLLANEIGSYDGQTTLTAGTLILAVTADGTWTLTR</sequence>
<name>A0ABY5DCU4_9ACTN</name>
<evidence type="ECO:0000256" key="1">
    <source>
        <dbReference type="SAM" id="MobiDB-lite"/>
    </source>
</evidence>
<protein>
    <submittedName>
        <fullName evidence="2">Uncharacterized protein</fullName>
    </submittedName>
</protein>